<dbReference type="Pfam" id="PF00084">
    <property type="entry name" value="Sushi"/>
    <property type="match status" value="1"/>
</dbReference>
<evidence type="ECO:0000256" key="4">
    <source>
        <dbReference type="ARBA" id="ARBA00023136"/>
    </source>
</evidence>
<dbReference type="PROSITE" id="PS50923">
    <property type="entry name" value="SUSHI"/>
    <property type="match status" value="1"/>
</dbReference>
<evidence type="ECO:0000256" key="5">
    <source>
        <dbReference type="ARBA" id="ARBA00023157"/>
    </source>
</evidence>
<dbReference type="SMART" id="SM00216">
    <property type="entry name" value="VWD"/>
    <property type="match status" value="1"/>
</dbReference>
<keyword evidence="14" id="KW-1185">Reference proteome</keyword>
<name>A0AAE1DDN5_9GAST</name>
<dbReference type="Pfam" id="PF23263">
    <property type="entry name" value="C8-3_MUC4"/>
    <property type="match status" value="1"/>
</dbReference>
<protein>
    <recommendedName>
        <fullName evidence="15">Sushi domain-containing protein 2</fullName>
    </recommendedName>
</protein>
<dbReference type="PROSITE" id="PS51233">
    <property type="entry name" value="VWFD"/>
    <property type="match status" value="1"/>
</dbReference>
<feature type="compositionally biased region" description="Low complexity" evidence="7">
    <location>
        <begin position="783"/>
        <end position="869"/>
    </location>
</feature>
<reference evidence="13" key="1">
    <citation type="journal article" date="2023" name="G3 (Bethesda)">
        <title>A reference genome for the long-term kleptoplast-retaining sea slug Elysia crispata morphotype clarki.</title>
        <authorList>
            <person name="Eastman K.E."/>
            <person name="Pendleton A.L."/>
            <person name="Shaikh M.A."/>
            <person name="Suttiyut T."/>
            <person name="Ogas R."/>
            <person name="Tomko P."/>
            <person name="Gavelis G."/>
            <person name="Widhalm J.R."/>
            <person name="Wisecaver J.H."/>
        </authorList>
    </citation>
    <scope>NUCLEOTIDE SEQUENCE</scope>
    <source>
        <strain evidence="13">ECLA1</strain>
    </source>
</reference>
<evidence type="ECO:0000256" key="6">
    <source>
        <dbReference type="PROSITE-ProRule" id="PRU00302"/>
    </source>
</evidence>
<feature type="region of interest" description="Disordered" evidence="7">
    <location>
        <begin position="609"/>
        <end position="742"/>
    </location>
</feature>
<dbReference type="PROSITE" id="PS51220">
    <property type="entry name" value="NIDO"/>
    <property type="match status" value="1"/>
</dbReference>
<sequence length="1540" mass="167575">MTTVEYDSRREVTGRVNISWGDPHQAPPTACLELQLSVISACLHLVVYRYVTVNVSSFLVRLGFVSRCAFVTEVNNNGIISFLHELRSYSPSKFPLVDPTPLIAPYWADVDISEDDAGNKPGVVWFRQTKEPAVLAQADEEIRAHQPSNRKFRASWVFVVTWEEVGFYGPVKEGKLRRNTFQAVLVVDTTEGKSFVIFNYARIDWTTGSNNNGDEITGLGGTPAQAGFNAGDMKNFYEIEGSREAAIINLTQTSNVEIPGKWIFRVDSEEIEDLCPVTRSSELTVSPSEISQLGGEVLTLKGTCLTQDDIVAGIIKPSNETLCCRMVERSKVVCVTPPVLDTGERRLEISVGQGDELEFYSAQILVKNLMDRKPKVQRSNPDQWLAGDQRKVEVWWDSADVDVVFQQAQGYRCEILQYRAAQGNVEIVWFREFHHTSNNRYRLEMPQSFAKATMSVAVVRITALVDICDGLGPSIFSDVFPVRPLKASEAAAQCSAWLTSEADLPPLDTKGQAQCPCTLEQAEGDTAQFSSDPFCTQASNSPLNCRYRPLQAQECILPNHISSTSGPFLCCYDKSGELLNAFEGGDAGGGTLERYSYRKSSVTSMVVDKDIDSSSNKNNDNNDNSNGSSSGNGSNNGQRKNTTTTTTTTRDRTDQDNGRVDISNVLNNSSSSSTSGNGGQNSGDNGVRVGENNKNKSSSNSNGSSRTILNTILNPISGNSSDGNSSDSDGYHSSSSSQYSTGNSSFQVTIKVRGVLHNSTSSNSLGNTFYLDPSSNDTVRENSSSSSSSTTTTTTPAITSSDFIGSSQSDSTTTTTTYTTPSTTTTTAAAPSTTTASPSITTTTATPSTTTISANPSTTTTTTTDTPSTNRNENDNSGANINPAVNAAKQSDISRDSVAGRVPFFSYMMEDIAPRLHCCQFSANQTLCDQFLVYRPPVTCQKYQSPSAAQAAGDPHIETLDGHAYTFNGLGYFSLLKIKDSPVVVQVKTSRAKNTQGQLENATVFTGLAVRGGSLNAPVLELVLPQDNITMYQIYVDGQLQESSAVAAPGSGGSGSGSNSSSSSSTGTTTSVSSWQVAEISVVESKLANQRQQIMFVLDDRGLSLLVEVMEELLNIIVVAGPQLKGKLEGLLGNYNGDSKDDFMSRDGNLLPADMKMREVHNRFGMSWQVSPNESLFLDAGDSDFLSEAVDQAFVEDDGQNEFKPEFIDEIVPVQQNVEIRTAPEDSEMGICEGNPQCMFDLKVTNNKNIALSTLKFNKRFEELKQEIQPVVRCPYVGNITNGNRTLTGFKIGDTVNFTCYHGYQMEMGGRSQVLTCLATGEWTEQPSTCVRAIDTGEDFPYIFVAIGAAAGAFLLVFLLSLLIRVVHQRFLRSWGKKSDSSSSSMDYDQSIELPTIFPISDIPSPVFENPLFLQRLQQLCDKGSFQIPRPTYVDPNIYSDLAAARVSSPYSIPKIQRELSLLSLIEHWGIRVRVLGQGLFLPDLSSAVNYPNLLDVFPSSLAGMCLIGQPRWHVSCRTSSLACVLPDSLAGMCLTRQPR</sequence>
<feature type="domain" description="AMOP" evidence="9">
    <location>
        <begin position="486"/>
        <end position="639"/>
    </location>
</feature>
<evidence type="ECO:0000259" key="10">
    <source>
        <dbReference type="PROSITE" id="PS50923"/>
    </source>
</evidence>
<keyword evidence="3 8" id="KW-1133">Transmembrane helix</keyword>
<comment type="caution">
    <text evidence="13">The sequence shown here is derived from an EMBL/GenBank/DDBJ whole genome shotgun (WGS) entry which is preliminary data.</text>
</comment>
<dbReference type="PANTHER" id="PTHR13802:SF59">
    <property type="entry name" value="SUSHI DOMAIN-CONTAINING PROTEIN 2"/>
    <property type="match status" value="1"/>
</dbReference>
<dbReference type="PANTHER" id="PTHR13802">
    <property type="entry name" value="MUCIN 4-RELATED"/>
    <property type="match status" value="1"/>
</dbReference>
<keyword evidence="5 6" id="KW-1015">Disulfide bond</keyword>
<keyword evidence="6" id="KW-0768">Sushi</keyword>
<dbReference type="EMBL" id="JAWDGP010004202">
    <property type="protein sequence ID" value="KAK3766711.1"/>
    <property type="molecule type" value="Genomic_DNA"/>
</dbReference>
<evidence type="ECO:0000259" key="12">
    <source>
        <dbReference type="PROSITE" id="PS51233"/>
    </source>
</evidence>
<keyword evidence="2 8" id="KW-0812">Transmembrane</keyword>
<dbReference type="GO" id="GO:0007160">
    <property type="term" value="P:cell-matrix adhesion"/>
    <property type="evidence" value="ECO:0007669"/>
    <property type="project" value="InterPro"/>
</dbReference>
<organism evidence="13 14">
    <name type="scientific">Elysia crispata</name>
    <name type="common">lettuce slug</name>
    <dbReference type="NCBI Taxonomy" id="231223"/>
    <lineage>
        <taxon>Eukaryota</taxon>
        <taxon>Metazoa</taxon>
        <taxon>Spiralia</taxon>
        <taxon>Lophotrochozoa</taxon>
        <taxon>Mollusca</taxon>
        <taxon>Gastropoda</taxon>
        <taxon>Heterobranchia</taxon>
        <taxon>Euthyneura</taxon>
        <taxon>Panpulmonata</taxon>
        <taxon>Sacoglossa</taxon>
        <taxon>Placobranchoidea</taxon>
        <taxon>Plakobranchidae</taxon>
        <taxon>Elysia</taxon>
    </lineage>
</organism>
<feature type="domain" description="Sushi" evidence="10">
    <location>
        <begin position="1272"/>
        <end position="1332"/>
    </location>
</feature>
<dbReference type="InterPro" id="IPR001846">
    <property type="entry name" value="VWF_type-D"/>
</dbReference>
<evidence type="ECO:0000313" key="13">
    <source>
        <dbReference type="EMBL" id="KAK3766711.1"/>
    </source>
</evidence>
<evidence type="ECO:0000313" key="14">
    <source>
        <dbReference type="Proteomes" id="UP001283361"/>
    </source>
</evidence>
<proteinExistence type="predicted"/>
<evidence type="ECO:0000256" key="1">
    <source>
        <dbReference type="ARBA" id="ARBA00004370"/>
    </source>
</evidence>
<dbReference type="InterPro" id="IPR000436">
    <property type="entry name" value="Sushi_SCR_CCP_dom"/>
</dbReference>
<feature type="disulfide bond" evidence="6">
    <location>
        <begin position="1274"/>
        <end position="1317"/>
    </location>
</feature>
<dbReference type="InterPro" id="IPR056619">
    <property type="entry name" value="C8-3_MUC4"/>
</dbReference>
<evidence type="ECO:0000256" key="7">
    <source>
        <dbReference type="SAM" id="MobiDB-lite"/>
    </source>
</evidence>
<dbReference type="InterPro" id="IPR051495">
    <property type="entry name" value="Epithelial_Barrier/Signaling"/>
</dbReference>
<feature type="compositionally biased region" description="Low complexity" evidence="7">
    <location>
        <begin position="613"/>
        <end position="648"/>
    </location>
</feature>
<dbReference type="PROSITE" id="PS50856">
    <property type="entry name" value="AMOP"/>
    <property type="match status" value="1"/>
</dbReference>
<dbReference type="InterPro" id="IPR005533">
    <property type="entry name" value="AMOP_dom"/>
</dbReference>
<evidence type="ECO:0000256" key="3">
    <source>
        <dbReference type="ARBA" id="ARBA00022989"/>
    </source>
</evidence>
<evidence type="ECO:0000256" key="2">
    <source>
        <dbReference type="ARBA" id="ARBA00022692"/>
    </source>
</evidence>
<dbReference type="InterPro" id="IPR035976">
    <property type="entry name" value="Sushi/SCR/CCP_sf"/>
</dbReference>
<comment type="caution">
    <text evidence="6">Lacks conserved residue(s) required for the propagation of feature annotation.</text>
</comment>
<feature type="compositionally biased region" description="Low complexity" evidence="7">
    <location>
        <begin position="663"/>
        <end position="675"/>
    </location>
</feature>
<dbReference type="SUPFAM" id="SSF57535">
    <property type="entry name" value="Complement control module/SCR domain"/>
    <property type="match status" value="1"/>
</dbReference>
<feature type="compositionally biased region" description="Low complexity" evidence="7">
    <location>
        <begin position="695"/>
        <end position="705"/>
    </location>
</feature>
<feature type="compositionally biased region" description="Polar residues" evidence="7">
    <location>
        <begin position="758"/>
        <end position="777"/>
    </location>
</feature>
<feature type="transmembrane region" description="Helical" evidence="8">
    <location>
        <begin position="1340"/>
        <end position="1364"/>
    </location>
</feature>
<dbReference type="SMART" id="SM00032">
    <property type="entry name" value="CCP"/>
    <property type="match status" value="1"/>
</dbReference>
<dbReference type="CDD" id="cd00033">
    <property type="entry name" value="CCP"/>
    <property type="match status" value="1"/>
</dbReference>
<feature type="domain" description="VWFD" evidence="12">
    <location>
        <begin position="947"/>
        <end position="1176"/>
    </location>
</feature>
<feature type="region of interest" description="Disordered" evidence="7">
    <location>
        <begin position="758"/>
        <end position="893"/>
    </location>
</feature>
<dbReference type="GO" id="GO:0016020">
    <property type="term" value="C:membrane"/>
    <property type="evidence" value="ECO:0007669"/>
    <property type="project" value="UniProtKB-SubCell"/>
</dbReference>
<feature type="region of interest" description="Disordered" evidence="7">
    <location>
        <begin position="1046"/>
        <end position="1069"/>
    </location>
</feature>
<dbReference type="Pfam" id="PF06119">
    <property type="entry name" value="NIDO"/>
    <property type="match status" value="1"/>
</dbReference>
<evidence type="ECO:0000256" key="8">
    <source>
        <dbReference type="SAM" id="Phobius"/>
    </source>
</evidence>
<comment type="subcellular location">
    <subcellularLocation>
        <location evidence="1">Membrane</location>
    </subcellularLocation>
</comment>
<dbReference type="Pfam" id="PF03782">
    <property type="entry name" value="AMOP"/>
    <property type="match status" value="1"/>
</dbReference>
<dbReference type="Pfam" id="PF00094">
    <property type="entry name" value="VWD"/>
    <property type="match status" value="1"/>
</dbReference>
<feature type="domain" description="NIDO" evidence="11">
    <location>
        <begin position="105"/>
        <end position="269"/>
    </location>
</feature>
<accession>A0AAE1DDN5</accession>
<feature type="compositionally biased region" description="Low complexity" evidence="7">
    <location>
        <begin position="717"/>
        <end position="742"/>
    </location>
</feature>
<feature type="compositionally biased region" description="Basic and acidic residues" evidence="7">
    <location>
        <begin position="649"/>
        <end position="659"/>
    </location>
</feature>
<evidence type="ECO:0000259" key="11">
    <source>
        <dbReference type="PROSITE" id="PS51220"/>
    </source>
</evidence>
<dbReference type="Gene3D" id="2.10.70.10">
    <property type="entry name" value="Complement Module, domain 1"/>
    <property type="match status" value="1"/>
</dbReference>
<evidence type="ECO:0008006" key="15">
    <source>
        <dbReference type="Google" id="ProtNLM"/>
    </source>
</evidence>
<evidence type="ECO:0000259" key="9">
    <source>
        <dbReference type="PROSITE" id="PS50856"/>
    </source>
</evidence>
<gene>
    <name evidence="13" type="ORF">RRG08_046008</name>
</gene>
<feature type="compositionally biased region" description="Polar residues" evidence="7">
    <location>
        <begin position="706"/>
        <end position="716"/>
    </location>
</feature>
<dbReference type="CDD" id="cd00102">
    <property type="entry name" value="IPT"/>
    <property type="match status" value="1"/>
</dbReference>
<feature type="compositionally biased region" description="Low complexity" evidence="7">
    <location>
        <begin position="1057"/>
        <end position="1069"/>
    </location>
</feature>
<dbReference type="SMART" id="SM00539">
    <property type="entry name" value="NIDO"/>
    <property type="match status" value="1"/>
</dbReference>
<keyword evidence="4 8" id="KW-0472">Membrane</keyword>
<dbReference type="InterPro" id="IPR003886">
    <property type="entry name" value="NIDO_dom"/>
</dbReference>
<dbReference type="Proteomes" id="UP001283361">
    <property type="component" value="Unassembled WGS sequence"/>
</dbReference>